<keyword evidence="6 9" id="KW-1133">Transmembrane helix</keyword>
<evidence type="ECO:0000256" key="9">
    <source>
        <dbReference type="SAM" id="Phobius"/>
    </source>
</evidence>
<dbReference type="PIRSF" id="PIRSF037778">
    <property type="entry name" value="UCP037778_transp_RibU"/>
    <property type="match status" value="1"/>
</dbReference>
<sequence length="187" mass="21085">MSKTHKMIMIGILSAISFLLMLVSFAIIPGAAFLKIEFSIIPVLFGLMIMDLKSAYLILLLRSLLKLFLNNRGVNDFIGLPMNIIAIALFVTAFALVWNRQKTLSQYVFASLLGTGLLTFGMVVLNYTFAIPLYAIFANIDIRAYIGVTKYMMTMVIPFNLVEGLIFAITFYFVYIASKPILERYLH</sequence>
<feature type="transmembrane region" description="Helical" evidence="9">
    <location>
        <begin position="157"/>
        <end position="177"/>
    </location>
</feature>
<dbReference type="PANTHER" id="PTHR38438">
    <property type="entry name" value="RIBOFLAVIN TRANSPORTER RIBU"/>
    <property type="match status" value="1"/>
</dbReference>
<dbReference type="AlphaFoldDB" id="A0A0H2UTY3"/>
<evidence type="ECO:0000256" key="8">
    <source>
        <dbReference type="PIRNR" id="PIRNR037778"/>
    </source>
</evidence>
<dbReference type="Gene3D" id="1.10.1760.20">
    <property type="match status" value="1"/>
</dbReference>
<dbReference type="GO" id="GO:0032217">
    <property type="term" value="F:riboflavin transmembrane transporter activity"/>
    <property type="evidence" value="ECO:0007669"/>
    <property type="project" value="UniProtKB-UniRule"/>
</dbReference>
<organism evidence="10 11">
    <name type="scientific">Streptococcus pyogenes serotype M3 (strain ATCC BAA-595 / MGAS315)</name>
    <dbReference type="NCBI Taxonomy" id="198466"/>
    <lineage>
        <taxon>Bacteria</taxon>
        <taxon>Bacillati</taxon>
        <taxon>Bacillota</taxon>
        <taxon>Bacilli</taxon>
        <taxon>Lactobacillales</taxon>
        <taxon>Streptococcaceae</taxon>
        <taxon>Streptococcus</taxon>
    </lineage>
</organism>
<comment type="function">
    <text evidence="8">Probably a riboflavin-binding protein that interacts with the energy-coupling factor (ECF) ABC-transporter complex.</text>
</comment>
<keyword evidence="5 9" id="KW-0812">Transmembrane</keyword>
<evidence type="ECO:0000256" key="2">
    <source>
        <dbReference type="ARBA" id="ARBA00005540"/>
    </source>
</evidence>
<evidence type="ECO:0000256" key="7">
    <source>
        <dbReference type="ARBA" id="ARBA00023136"/>
    </source>
</evidence>
<dbReference type="Proteomes" id="UP000000564">
    <property type="component" value="Chromosome"/>
</dbReference>
<dbReference type="HOGENOM" id="CLU_086673_2_1_9"/>
<gene>
    <name evidence="10" type="ordered locus">SpyM3_0272</name>
</gene>
<dbReference type="InterPro" id="IPR025720">
    <property type="entry name" value="RibU"/>
</dbReference>
<feature type="transmembrane region" description="Helical" evidence="9">
    <location>
        <begin position="77"/>
        <end position="98"/>
    </location>
</feature>
<keyword evidence="4 8" id="KW-1003">Cell membrane</keyword>
<reference evidence="10 11" key="1">
    <citation type="journal article" date="2002" name="Proc. Natl. Acad. Sci. U.S.A.">
        <title>Genome sequence of a serotype M3 strain of group A Streptococcus: phage-encoded toxins, the high-virulence phenotype, and clone emergence.</title>
        <authorList>
            <person name="Beres S.B."/>
            <person name="Sylva G.L."/>
            <person name="Barbian K.D."/>
            <person name="Lei B."/>
            <person name="Hoff J.S."/>
            <person name="Mammarella N.D."/>
            <person name="Liu M.Y."/>
            <person name="Smoot J.C."/>
            <person name="Porcella S.F."/>
            <person name="Parkins L.D."/>
            <person name="Campbell D.S."/>
            <person name="Smith T.M."/>
            <person name="McCormick J.K."/>
            <person name="Leung D.Y."/>
            <person name="Schlievert P.M."/>
            <person name="Musser J.M."/>
        </authorList>
    </citation>
    <scope>NUCLEOTIDE SEQUENCE [LARGE SCALE GENOMIC DNA]</scope>
    <source>
        <strain evidence="11">ATCC BAA-595 / MGAS315</strain>
    </source>
</reference>
<evidence type="ECO:0000313" key="10">
    <source>
        <dbReference type="EMBL" id="AAM78879.1"/>
    </source>
</evidence>
<dbReference type="InterPro" id="IPR024529">
    <property type="entry name" value="ECF_trnsprt_substrate-spec"/>
</dbReference>
<feature type="transmembrane region" description="Helical" evidence="9">
    <location>
        <begin position="40"/>
        <end position="65"/>
    </location>
</feature>
<keyword evidence="3 8" id="KW-0813">Transport</keyword>
<feature type="transmembrane region" description="Helical" evidence="9">
    <location>
        <begin position="7"/>
        <end position="28"/>
    </location>
</feature>
<comment type="similarity">
    <text evidence="2 8">Belongs to the prokaryotic riboflavin transporter (P-RFT) (TC 2.A.87) family.</text>
</comment>
<dbReference type="KEGG" id="spg:SpyM3_0272"/>
<dbReference type="PANTHER" id="PTHR38438:SF1">
    <property type="entry name" value="RIBOFLAVIN TRANSPORTER RIBU"/>
    <property type="match status" value="1"/>
</dbReference>
<accession>A0A0H2UTY3</accession>
<proteinExistence type="inferred from homology"/>
<evidence type="ECO:0000256" key="3">
    <source>
        <dbReference type="ARBA" id="ARBA00022448"/>
    </source>
</evidence>
<evidence type="ECO:0000313" key="11">
    <source>
        <dbReference type="Proteomes" id="UP000000564"/>
    </source>
</evidence>
<name>A0A0H2UTY3_STRP3</name>
<evidence type="ECO:0000256" key="5">
    <source>
        <dbReference type="ARBA" id="ARBA00022692"/>
    </source>
</evidence>
<evidence type="ECO:0000256" key="4">
    <source>
        <dbReference type="ARBA" id="ARBA00022475"/>
    </source>
</evidence>
<keyword evidence="7 8" id="KW-0472">Membrane</keyword>
<evidence type="ECO:0000256" key="6">
    <source>
        <dbReference type="ARBA" id="ARBA00022989"/>
    </source>
</evidence>
<feature type="transmembrane region" description="Helical" evidence="9">
    <location>
        <begin position="104"/>
        <end position="137"/>
    </location>
</feature>
<dbReference type="RefSeq" id="WP_002990963.1">
    <property type="nucleotide sequence ID" value="NC_004070.1"/>
</dbReference>
<dbReference type="Pfam" id="PF12822">
    <property type="entry name" value="ECF_trnsprt"/>
    <property type="match status" value="1"/>
</dbReference>
<dbReference type="GO" id="GO:0005886">
    <property type="term" value="C:plasma membrane"/>
    <property type="evidence" value="ECO:0007669"/>
    <property type="project" value="UniProtKB-SubCell"/>
</dbReference>
<dbReference type="EMBL" id="AE014074">
    <property type="protein sequence ID" value="AAM78879.1"/>
    <property type="molecule type" value="Genomic_DNA"/>
</dbReference>
<evidence type="ECO:0000256" key="1">
    <source>
        <dbReference type="ARBA" id="ARBA00004651"/>
    </source>
</evidence>
<comment type="subcellular location">
    <subcellularLocation>
        <location evidence="1">Cell membrane</location>
        <topology evidence="1">Multi-pass membrane protein</topology>
    </subcellularLocation>
</comment>
<dbReference type="GeneID" id="69901355"/>
<protein>
    <recommendedName>
        <fullName evidence="8">Riboflavin transporter</fullName>
    </recommendedName>
</protein>